<feature type="chain" id="PRO_5037870111" description="Glycosyl hydrolase family 98 putative carbohydrate-binding module domain-containing protein" evidence="1">
    <location>
        <begin position="28"/>
        <end position="250"/>
    </location>
</feature>
<evidence type="ECO:0000313" key="3">
    <source>
        <dbReference type="EMBL" id="GIO29385.1"/>
    </source>
</evidence>
<dbReference type="InterPro" id="IPR038637">
    <property type="entry name" value="NPCBM_sf"/>
</dbReference>
<protein>
    <recommendedName>
        <fullName evidence="2">Glycosyl hydrolase family 98 putative carbohydrate-binding module domain-containing protein</fullName>
    </recommendedName>
</protein>
<dbReference type="SUPFAM" id="SSF49785">
    <property type="entry name" value="Galactose-binding domain-like"/>
    <property type="match status" value="1"/>
</dbReference>
<feature type="signal peptide" evidence="1">
    <location>
        <begin position="1"/>
        <end position="27"/>
    </location>
</feature>
<organism evidence="3 4">
    <name type="scientific">Paenibacillus albilobatus</name>
    <dbReference type="NCBI Taxonomy" id="2716884"/>
    <lineage>
        <taxon>Bacteria</taxon>
        <taxon>Bacillati</taxon>
        <taxon>Bacillota</taxon>
        <taxon>Bacilli</taxon>
        <taxon>Bacillales</taxon>
        <taxon>Paenibacillaceae</taxon>
        <taxon>Paenibacillus</taxon>
    </lineage>
</organism>
<dbReference type="InterPro" id="IPR012854">
    <property type="entry name" value="Cu_amine_oxidase-like_N"/>
</dbReference>
<reference evidence="3" key="1">
    <citation type="submission" date="2021-03" db="EMBL/GenBank/DDBJ databases">
        <title>Antimicrobial resistance genes in bacteria isolated from Japanese honey, and their potential for conferring macrolide and lincosamide resistance in the American foulbrood pathogen Paenibacillus larvae.</title>
        <authorList>
            <person name="Okamoto M."/>
            <person name="Kumagai M."/>
            <person name="Kanamori H."/>
            <person name="Takamatsu D."/>
        </authorList>
    </citation>
    <scope>NUCLEOTIDE SEQUENCE</scope>
    <source>
        <strain evidence="3">J2TS6</strain>
    </source>
</reference>
<evidence type="ECO:0000313" key="4">
    <source>
        <dbReference type="Proteomes" id="UP000679779"/>
    </source>
</evidence>
<name>A0A919XE81_9BACL</name>
<dbReference type="SMART" id="SM00776">
    <property type="entry name" value="NPCBM"/>
    <property type="match status" value="1"/>
</dbReference>
<keyword evidence="4" id="KW-1185">Reference proteome</keyword>
<comment type="caution">
    <text evidence="3">The sequence shown here is derived from an EMBL/GenBank/DDBJ whole genome shotgun (WGS) entry which is preliminary data.</text>
</comment>
<proteinExistence type="predicted"/>
<gene>
    <name evidence="3" type="ORF">J2TS6_05260</name>
</gene>
<dbReference type="EMBL" id="BORQ01000001">
    <property type="protein sequence ID" value="GIO29385.1"/>
    <property type="molecule type" value="Genomic_DNA"/>
</dbReference>
<dbReference type="InterPro" id="IPR036582">
    <property type="entry name" value="Mao_N_sf"/>
</dbReference>
<evidence type="ECO:0000256" key="1">
    <source>
        <dbReference type="SAM" id="SignalP"/>
    </source>
</evidence>
<dbReference type="Pfam" id="PF07833">
    <property type="entry name" value="Cu_amine_oxidN1"/>
    <property type="match status" value="1"/>
</dbReference>
<dbReference type="RefSeq" id="WP_160038140.1">
    <property type="nucleotide sequence ID" value="NZ_BORQ01000001.1"/>
</dbReference>
<evidence type="ECO:0000259" key="2">
    <source>
        <dbReference type="SMART" id="SM00776"/>
    </source>
</evidence>
<feature type="domain" description="Glycosyl hydrolase family 98 putative carbohydrate-binding module" evidence="2">
    <location>
        <begin position="103"/>
        <end position="249"/>
    </location>
</feature>
<dbReference type="SUPFAM" id="SSF55383">
    <property type="entry name" value="Copper amine oxidase, domain N"/>
    <property type="match status" value="1"/>
</dbReference>
<dbReference type="Pfam" id="PF08305">
    <property type="entry name" value="NPCBM"/>
    <property type="match status" value="1"/>
</dbReference>
<dbReference type="Proteomes" id="UP000679779">
    <property type="component" value="Unassembled WGS sequence"/>
</dbReference>
<dbReference type="InterPro" id="IPR013222">
    <property type="entry name" value="Glyco_hyd_98_carb-bd"/>
</dbReference>
<accession>A0A919XE81</accession>
<dbReference type="Gene3D" id="2.60.120.1060">
    <property type="entry name" value="NPCBM/NEW2 domain"/>
    <property type="match status" value="1"/>
</dbReference>
<keyword evidence="1" id="KW-0732">Signal</keyword>
<dbReference type="AlphaFoldDB" id="A0A919XE81"/>
<sequence>MSYLSKIKYAICGFVAGAMFFGSIGFAASTSQSIQVYMQKVFFRINGVDKTTADGTFNNNGTNVPASFMYKGTNYLPMRMVAEMLGKEVQWDGKNSTVIVGGDKGDVDVLSKLSPTRLFDTSDLYEYRSINKTMKLQGQSYNTGLQVCYLSEKPTTQEYDLNGRYKKLTFNFGADDALYDSWNGTHEGASKLTVLGDGKELWSGIATTGVPQKDVSIEVSGVLKLSLVIQKFGDKYPAVVDIVNPILYYK</sequence>
<dbReference type="InterPro" id="IPR008979">
    <property type="entry name" value="Galactose-bd-like_sf"/>
</dbReference>